<evidence type="ECO:0000313" key="3">
    <source>
        <dbReference type="Proteomes" id="UP001190700"/>
    </source>
</evidence>
<accession>A0AAE0H077</accession>
<organism evidence="2 3">
    <name type="scientific">Cymbomonas tetramitiformis</name>
    <dbReference type="NCBI Taxonomy" id="36881"/>
    <lineage>
        <taxon>Eukaryota</taxon>
        <taxon>Viridiplantae</taxon>
        <taxon>Chlorophyta</taxon>
        <taxon>Pyramimonadophyceae</taxon>
        <taxon>Pyramimonadales</taxon>
        <taxon>Pyramimonadaceae</taxon>
        <taxon>Cymbomonas</taxon>
    </lineage>
</organism>
<dbReference type="AlphaFoldDB" id="A0AAE0H077"/>
<keyword evidence="3" id="KW-1185">Reference proteome</keyword>
<reference evidence="2 3" key="1">
    <citation type="journal article" date="2015" name="Genome Biol. Evol.">
        <title>Comparative Genomics of a Bacterivorous Green Alga Reveals Evolutionary Causalities and Consequences of Phago-Mixotrophic Mode of Nutrition.</title>
        <authorList>
            <person name="Burns J.A."/>
            <person name="Paasch A."/>
            <person name="Narechania A."/>
            <person name="Kim E."/>
        </authorList>
    </citation>
    <scope>NUCLEOTIDE SEQUENCE [LARGE SCALE GENOMIC DNA]</scope>
    <source>
        <strain evidence="2 3">PLY_AMNH</strain>
    </source>
</reference>
<protein>
    <recommendedName>
        <fullName evidence="4">Reverse transcriptase domain-containing protein</fullName>
    </recommendedName>
</protein>
<sequence>MYQCSALPFAWNDAPKIFMKFMKVLVECLRSPTVATDQRPSTSMKIAYDDDTTMMGNTTTCWGATPQTGEPRRARVLPYIDDFSLLMGSEEEAYELRQRLERVLNRLGLQRNVKKGHWEPVYLGLEVDLKEGIFRIMQARPKIIHGKATDLLCEASRELCWVPAWKLAAFNGLCQFVYLGVPAAKLYLREQYFVRSGAGGRRELLDEVVHNVREEGARVTVVAPYWPGHSWFRELETIANEACGALAVTQPVPATGTLLEVYTPLDDDWYPGMVADISATGPQHIQYNDGNDEWLRLSEELTRLEQQQETEESDEVAPMQEQALQESPRSNYGPKAKKFKDICDSEGWEWLPASEVTQVAASEAAGITMTERIWLPAKHVRTVHDAAFTPEPEDGDQLGWLRACTYVVLAFISFGRPDTGTPLQQENVLTNEEGVTVVLTREKGRNHRLKKRQLSIWWGMERLRELLELWTRCRDEA</sequence>
<comment type="caution">
    <text evidence="2">The sequence shown here is derived from an EMBL/GenBank/DDBJ whole genome shotgun (WGS) entry which is preliminary data.</text>
</comment>
<dbReference type="EMBL" id="LGRX02000801">
    <property type="protein sequence ID" value="KAK3287560.1"/>
    <property type="molecule type" value="Genomic_DNA"/>
</dbReference>
<dbReference type="Proteomes" id="UP001190700">
    <property type="component" value="Unassembled WGS sequence"/>
</dbReference>
<evidence type="ECO:0000313" key="2">
    <source>
        <dbReference type="EMBL" id="KAK3287560.1"/>
    </source>
</evidence>
<gene>
    <name evidence="2" type="ORF">CYMTET_4938</name>
</gene>
<dbReference type="SUPFAM" id="SSF56672">
    <property type="entry name" value="DNA/RNA polymerases"/>
    <property type="match status" value="1"/>
</dbReference>
<dbReference type="InterPro" id="IPR043502">
    <property type="entry name" value="DNA/RNA_pol_sf"/>
</dbReference>
<proteinExistence type="predicted"/>
<evidence type="ECO:0008006" key="4">
    <source>
        <dbReference type="Google" id="ProtNLM"/>
    </source>
</evidence>
<name>A0AAE0H077_9CHLO</name>
<feature type="region of interest" description="Disordered" evidence="1">
    <location>
        <begin position="304"/>
        <end position="336"/>
    </location>
</feature>
<evidence type="ECO:0000256" key="1">
    <source>
        <dbReference type="SAM" id="MobiDB-lite"/>
    </source>
</evidence>